<feature type="non-terminal residue" evidence="1">
    <location>
        <position position="1"/>
    </location>
</feature>
<accession>I2NQ48</accession>
<dbReference type="EMBL" id="AJMU01000005">
    <property type="protein sequence ID" value="EIG27959.1"/>
    <property type="molecule type" value="Genomic_DNA"/>
</dbReference>
<comment type="caution">
    <text evidence="1">The sequence shown here is derived from an EMBL/GenBank/DDBJ whole genome shotgun (WGS) entry which is preliminary data.</text>
</comment>
<dbReference type="AlphaFoldDB" id="I2NQ48"/>
<dbReference type="eggNOG" id="COG5295">
    <property type="taxonomic scope" value="Bacteria"/>
</dbReference>
<gene>
    <name evidence="1" type="ORF">HMPREF1054_2077</name>
</gene>
<evidence type="ECO:0000313" key="2">
    <source>
        <dbReference type="Proteomes" id="UP000003345"/>
    </source>
</evidence>
<sequence length="314" mass="31958">KTGEITVTETTGAVTPITTATGLVTDKTVADAIAKSGFQLKQNGTLKNVVNPGESLNFKPGQGTTVSVGENGDVQVNANVASLTGGDNVTVKDNGNGSFTINAKDTNTQASVSKAENSPITIDSSATNSAGAKDYKLDVNVDNTTISKEGGTLHAVTGAIEEVTTTTTGNNAKKKGQVQAKSGDDNKVTTVGNVANMINSAKWFAKADNKGGEIADNEKTNDADDADGQAMSAGDKLTLKAGKNLRVKREGANFTFATDNDVIFNKVTSGEVAINDGGKLTVGAGSTINMGNNIVGGVKTGVADTDAVNVAQLK</sequence>
<dbReference type="InterPro" id="IPR037174">
    <property type="entry name" value="Trimeric_adhesin"/>
</dbReference>
<evidence type="ECO:0000313" key="1">
    <source>
        <dbReference type="EMBL" id="EIG27959.1"/>
    </source>
</evidence>
<reference evidence="1 2" key="1">
    <citation type="submission" date="2012-04" db="EMBL/GenBank/DDBJ databases">
        <authorList>
            <person name="Harkins D.M."/>
            <person name="Madupu R."/>
            <person name="Durkin A.S."/>
            <person name="Torralba M."/>
            <person name="Methe B."/>
            <person name="Sutton G.G."/>
            <person name="Nelson K.E."/>
        </authorList>
    </citation>
    <scope>NUCLEOTIDE SEQUENCE [LARGE SCALE GENOMIC DNA]</scope>
    <source>
        <strain evidence="1 2">HK411</strain>
    </source>
</reference>
<dbReference type="Gene3D" id="3.90.1780.10">
    <property type="entry name" value="Trimeric adhesin"/>
    <property type="match status" value="2"/>
</dbReference>
<dbReference type="Proteomes" id="UP000003345">
    <property type="component" value="Unassembled WGS sequence"/>
</dbReference>
<feature type="non-terminal residue" evidence="1">
    <location>
        <position position="314"/>
    </location>
</feature>
<name>I2NQ48_9PAST</name>
<proteinExistence type="predicted"/>
<protein>
    <submittedName>
        <fullName evidence="1">Uncharacterized protein</fullName>
    </submittedName>
</protein>
<organism evidence="1 2">
    <name type="scientific">Haemophilus paraphrohaemolyticus HK411</name>
    <dbReference type="NCBI Taxonomy" id="1095743"/>
    <lineage>
        <taxon>Bacteria</taxon>
        <taxon>Pseudomonadati</taxon>
        <taxon>Pseudomonadota</taxon>
        <taxon>Gammaproteobacteria</taxon>
        <taxon>Pasteurellales</taxon>
        <taxon>Pasteurellaceae</taxon>
        <taxon>Haemophilus</taxon>
    </lineage>
</organism>